<feature type="compositionally biased region" description="Pro residues" evidence="1">
    <location>
        <begin position="329"/>
        <end position="339"/>
    </location>
</feature>
<feature type="compositionally biased region" description="Basic and acidic residues" evidence="1">
    <location>
        <begin position="69"/>
        <end position="86"/>
    </location>
</feature>
<evidence type="ECO:0000313" key="2">
    <source>
        <dbReference type="EMBL" id="KAL2270013.1"/>
    </source>
</evidence>
<feature type="compositionally biased region" description="Low complexity" evidence="1">
    <location>
        <begin position="239"/>
        <end position="249"/>
    </location>
</feature>
<gene>
    <name evidence="2" type="ORF">VTJ83DRAFT_2197</name>
</gene>
<dbReference type="Proteomes" id="UP001600064">
    <property type="component" value="Unassembled WGS sequence"/>
</dbReference>
<feature type="compositionally biased region" description="Polar residues" evidence="1">
    <location>
        <begin position="676"/>
        <end position="687"/>
    </location>
</feature>
<dbReference type="PANTHER" id="PTHR40642:SF1">
    <property type="entry name" value="YALI0F31295P"/>
    <property type="match status" value="1"/>
</dbReference>
<reference evidence="2 3" key="1">
    <citation type="journal article" date="2024" name="Commun. Biol.">
        <title>Comparative genomic analysis of thermophilic fungi reveals convergent evolutionary adaptations and gene losses.</title>
        <authorList>
            <person name="Steindorff A.S."/>
            <person name="Aguilar-Pontes M.V."/>
            <person name="Robinson A.J."/>
            <person name="Andreopoulos B."/>
            <person name="LaButti K."/>
            <person name="Kuo A."/>
            <person name="Mondo S."/>
            <person name="Riley R."/>
            <person name="Otillar R."/>
            <person name="Haridas S."/>
            <person name="Lipzen A."/>
            <person name="Grimwood J."/>
            <person name="Schmutz J."/>
            <person name="Clum A."/>
            <person name="Reid I.D."/>
            <person name="Moisan M.C."/>
            <person name="Butler G."/>
            <person name="Nguyen T.T.M."/>
            <person name="Dewar K."/>
            <person name="Conant G."/>
            <person name="Drula E."/>
            <person name="Henrissat B."/>
            <person name="Hansel C."/>
            <person name="Singer S."/>
            <person name="Hutchinson M.I."/>
            <person name="de Vries R.P."/>
            <person name="Natvig D.O."/>
            <person name="Powell A.J."/>
            <person name="Tsang A."/>
            <person name="Grigoriev I.V."/>
        </authorList>
    </citation>
    <scope>NUCLEOTIDE SEQUENCE [LARGE SCALE GENOMIC DNA]</scope>
    <source>
        <strain evidence="2 3">ATCC 22073</strain>
    </source>
</reference>
<evidence type="ECO:0000256" key="1">
    <source>
        <dbReference type="SAM" id="MobiDB-lite"/>
    </source>
</evidence>
<proteinExistence type="predicted"/>
<accession>A0ABR4DI16</accession>
<dbReference type="PANTHER" id="PTHR40642">
    <property type="entry name" value="YALI0F31295P"/>
    <property type="match status" value="1"/>
</dbReference>
<feature type="compositionally biased region" description="Basic residues" evidence="1">
    <location>
        <begin position="543"/>
        <end position="557"/>
    </location>
</feature>
<keyword evidence="3" id="KW-1185">Reference proteome</keyword>
<organism evidence="2 3">
    <name type="scientific">Remersonia thermophila</name>
    <dbReference type="NCBI Taxonomy" id="72144"/>
    <lineage>
        <taxon>Eukaryota</taxon>
        <taxon>Fungi</taxon>
        <taxon>Dikarya</taxon>
        <taxon>Ascomycota</taxon>
        <taxon>Pezizomycotina</taxon>
        <taxon>Sordariomycetes</taxon>
        <taxon>Sordariomycetidae</taxon>
        <taxon>Sordariales</taxon>
        <taxon>Sordariales incertae sedis</taxon>
        <taxon>Remersonia</taxon>
    </lineage>
</organism>
<feature type="region of interest" description="Disordered" evidence="1">
    <location>
        <begin position="222"/>
        <end position="341"/>
    </location>
</feature>
<sequence length="695" mass="76813">MASASSHAQPPTTAHHNTITPGHGSPAKKLSLEPAILLPSAQPDAAMSDTAPKDKKPQQGGRSSQVKTPEPRASKERINGHRDASDRSPSTPGHLVPFDWEEFQARYEDALADADREEQELLKEFEDLVKFFNVWASAASVNDSERGVKRLQTRERHVRLAEQSLSQKKKHLAEVVRAFQSALALLEQTTLPRHLLFPTIPTIRHRALLDLIPHIKPPALRTVKRQKHHTPPPWRIPGNISNISNNSTSAGGRGPTYLSPLTSHMSRPLHPQRPPAQVQRSTQSHSCGFGGPLASSSTGLPKHHSPPNIIADPRDPTNSLQIPSRPNDAAPPPINPPTAPDQLLEKRASFFDNATKKTTSSIFLQAPSPADPHRIVSSTSAPSCETLPAHHNASATPNMASASSIKVPQITPADMLAFHEAHFSTLATHDFQAHFLRPSDHPPVHEIAAQPVPEEEEYYQEEEEEDDGLGYYPDGVKRTLTDEQIAIFRHSEIEALRRARESPSQSRNTHHRANPSPQEEDAAQSASEDGEVSSPLAISAPAKKSKKRKRGKQHNRLRPGDEGFVDLRKRTWDVVDKGLETLDYGEEENTDPADDGSKIQRRCISLAPAGRSVGQPLWNAPGTFRSLLRVTTCLSSMPHRHLCRKRESRNSIHPPRSANHIKHEKSVLRIAKPAPTESNQPNPTQPTEGRRDEMR</sequence>
<feature type="region of interest" description="Disordered" evidence="1">
    <location>
        <begin position="496"/>
        <end position="562"/>
    </location>
</feature>
<protein>
    <submittedName>
        <fullName evidence="2">Uncharacterized protein</fullName>
    </submittedName>
</protein>
<dbReference type="EMBL" id="JAZGUE010000002">
    <property type="protein sequence ID" value="KAL2270013.1"/>
    <property type="molecule type" value="Genomic_DNA"/>
</dbReference>
<feature type="region of interest" description="Disordered" evidence="1">
    <location>
        <begin position="454"/>
        <end position="474"/>
    </location>
</feature>
<feature type="compositionally biased region" description="Polar residues" evidence="1">
    <location>
        <begin position="1"/>
        <end position="20"/>
    </location>
</feature>
<dbReference type="GeneID" id="98123084"/>
<evidence type="ECO:0000313" key="3">
    <source>
        <dbReference type="Proteomes" id="UP001600064"/>
    </source>
</evidence>
<dbReference type="Pfam" id="PF12720">
    <property type="entry name" value="DUF3807"/>
    <property type="match status" value="1"/>
</dbReference>
<feature type="compositionally biased region" description="Acidic residues" evidence="1">
    <location>
        <begin position="454"/>
        <end position="468"/>
    </location>
</feature>
<dbReference type="InterPro" id="IPR024526">
    <property type="entry name" value="DUF3807"/>
</dbReference>
<feature type="region of interest" description="Disordered" evidence="1">
    <location>
        <begin position="644"/>
        <end position="695"/>
    </location>
</feature>
<name>A0ABR4DI16_9PEZI</name>
<dbReference type="RefSeq" id="XP_070868737.1">
    <property type="nucleotide sequence ID" value="XM_071008440.1"/>
</dbReference>
<feature type="region of interest" description="Disordered" evidence="1">
    <location>
        <begin position="364"/>
        <end position="400"/>
    </location>
</feature>
<feature type="region of interest" description="Disordered" evidence="1">
    <location>
        <begin position="1"/>
        <end position="95"/>
    </location>
</feature>
<comment type="caution">
    <text evidence="2">The sequence shown here is derived from an EMBL/GenBank/DDBJ whole genome shotgun (WGS) entry which is preliminary data.</text>
</comment>